<dbReference type="EMBL" id="JACSDY010000017">
    <property type="protein sequence ID" value="KAF7401911.1"/>
    <property type="molecule type" value="Genomic_DNA"/>
</dbReference>
<proteinExistence type="predicted"/>
<protein>
    <submittedName>
        <fullName evidence="1">Uncharacterized protein</fullName>
    </submittedName>
</protein>
<reference evidence="1" key="1">
    <citation type="journal article" date="2020" name="G3 (Bethesda)">
        <title>High-Quality Assemblies for Three Invasive Social Wasps from the &lt;i&gt;Vespula&lt;/i&gt; Genus.</title>
        <authorList>
            <person name="Harrop T.W.R."/>
            <person name="Guhlin J."/>
            <person name="McLaughlin G.M."/>
            <person name="Permina E."/>
            <person name="Stockwell P."/>
            <person name="Gilligan J."/>
            <person name="Le Lec M.F."/>
            <person name="Gruber M.A.M."/>
            <person name="Quinn O."/>
            <person name="Lovegrove M."/>
            <person name="Duncan E.J."/>
            <person name="Remnant E.J."/>
            <person name="Van Eeckhoven J."/>
            <person name="Graham B."/>
            <person name="Knapp R.A."/>
            <person name="Langford K.W."/>
            <person name="Kronenberg Z."/>
            <person name="Press M.O."/>
            <person name="Eacker S.M."/>
            <person name="Wilson-Rankin E.E."/>
            <person name="Purcell J."/>
            <person name="Lester P.J."/>
            <person name="Dearden P.K."/>
        </authorList>
    </citation>
    <scope>NUCLEOTIDE SEQUENCE</scope>
    <source>
        <strain evidence="1">Volc-1</strain>
    </source>
</reference>
<keyword evidence="2" id="KW-1185">Reference proteome</keyword>
<evidence type="ECO:0000313" key="1">
    <source>
        <dbReference type="EMBL" id="KAF7401911.1"/>
    </source>
</evidence>
<dbReference type="Proteomes" id="UP000600918">
    <property type="component" value="Unassembled WGS sequence"/>
</dbReference>
<accession>A0A834KDH8</accession>
<name>A0A834KDH8_VESPE</name>
<organism evidence="1 2">
    <name type="scientific">Vespula pensylvanica</name>
    <name type="common">Western yellow jacket</name>
    <name type="synonym">Wasp</name>
    <dbReference type="NCBI Taxonomy" id="30213"/>
    <lineage>
        <taxon>Eukaryota</taxon>
        <taxon>Metazoa</taxon>
        <taxon>Ecdysozoa</taxon>
        <taxon>Arthropoda</taxon>
        <taxon>Hexapoda</taxon>
        <taxon>Insecta</taxon>
        <taxon>Pterygota</taxon>
        <taxon>Neoptera</taxon>
        <taxon>Endopterygota</taxon>
        <taxon>Hymenoptera</taxon>
        <taxon>Apocrita</taxon>
        <taxon>Aculeata</taxon>
        <taxon>Vespoidea</taxon>
        <taxon>Vespidae</taxon>
        <taxon>Vespinae</taxon>
        <taxon>Vespula</taxon>
    </lineage>
</organism>
<comment type="caution">
    <text evidence="1">The sequence shown here is derived from an EMBL/GenBank/DDBJ whole genome shotgun (WGS) entry which is preliminary data.</text>
</comment>
<evidence type="ECO:0000313" key="2">
    <source>
        <dbReference type="Proteomes" id="UP000600918"/>
    </source>
</evidence>
<gene>
    <name evidence="1" type="ORF">H0235_015247</name>
</gene>
<sequence>MQSGGNAKEGEVARTSPITNSRSEFEARFPCYSTFLLACVRMCRVHDTPEANPLILLELKALRKLLFQNIDHQQSNRNVRENENKARTMKRAIHRQYGKKRHCHGVALFVDAVRNNDDILSTLSRPEERWKLSNVVEKLTSKI</sequence>
<dbReference type="AlphaFoldDB" id="A0A834KDH8"/>